<dbReference type="GO" id="GO:0009450">
    <property type="term" value="P:gamma-aminobutyric acid catabolic process"/>
    <property type="evidence" value="ECO:0007669"/>
    <property type="project" value="InterPro"/>
</dbReference>
<dbReference type="FunFam" id="3.40.309.10:FF:000004">
    <property type="entry name" value="Succinate-semialdehyde dehydrogenase I"/>
    <property type="match status" value="1"/>
</dbReference>
<dbReference type="InterPro" id="IPR015590">
    <property type="entry name" value="Aldehyde_DH_dom"/>
</dbReference>
<proteinExistence type="inferred from homology"/>
<evidence type="ECO:0000259" key="3">
    <source>
        <dbReference type="Pfam" id="PF00171"/>
    </source>
</evidence>
<dbReference type="CDD" id="cd07103">
    <property type="entry name" value="ALDH_F5_SSADH_GabD"/>
    <property type="match status" value="1"/>
</dbReference>
<accession>A0A1I0BJM4</accession>
<dbReference type="PANTHER" id="PTHR43353">
    <property type="entry name" value="SUCCINATE-SEMIALDEHYDE DEHYDROGENASE, MITOCHONDRIAL"/>
    <property type="match status" value="1"/>
</dbReference>
<keyword evidence="2" id="KW-0560">Oxidoreductase</keyword>
<dbReference type="InterPro" id="IPR050740">
    <property type="entry name" value="Aldehyde_DH_Superfamily"/>
</dbReference>
<gene>
    <name evidence="4" type="ORF">SAMN05660297_01302</name>
</gene>
<evidence type="ECO:0000313" key="4">
    <source>
        <dbReference type="EMBL" id="SET07121.1"/>
    </source>
</evidence>
<dbReference type="InterPro" id="IPR016163">
    <property type="entry name" value="Ald_DH_C"/>
</dbReference>
<dbReference type="Proteomes" id="UP000199568">
    <property type="component" value="Unassembled WGS sequence"/>
</dbReference>
<dbReference type="Pfam" id="PF00171">
    <property type="entry name" value="Aldedh"/>
    <property type="match status" value="1"/>
</dbReference>
<dbReference type="STRING" id="426128.SAMN05660297_01302"/>
<feature type="domain" description="Aldehyde dehydrogenase" evidence="3">
    <location>
        <begin position="12"/>
        <end position="476"/>
    </location>
</feature>
<reference evidence="4 5" key="1">
    <citation type="submission" date="2016-10" db="EMBL/GenBank/DDBJ databases">
        <authorList>
            <person name="de Groot N.N."/>
        </authorList>
    </citation>
    <scope>NUCLEOTIDE SEQUENCE [LARGE SCALE GENOMIC DNA]</scope>
    <source>
        <strain evidence="4 5">DSM 18979</strain>
    </source>
</reference>
<dbReference type="Gene3D" id="3.40.309.10">
    <property type="entry name" value="Aldehyde Dehydrogenase, Chain A, domain 2"/>
    <property type="match status" value="1"/>
</dbReference>
<dbReference type="RefSeq" id="WP_090441088.1">
    <property type="nucleotide sequence ID" value="NZ_FOHU01000004.1"/>
</dbReference>
<evidence type="ECO:0000256" key="1">
    <source>
        <dbReference type="ARBA" id="ARBA00009986"/>
    </source>
</evidence>
<dbReference type="AlphaFoldDB" id="A0A1I0BJM4"/>
<dbReference type="NCBIfam" id="TIGR01780">
    <property type="entry name" value="SSADH"/>
    <property type="match status" value="1"/>
</dbReference>
<comment type="similarity">
    <text evidence="1">Belongs to the aldehyde dehydrogenase family.</text>
</comment>
<dbReference type="PANTHER" id="PTHR43353:SF5">
    <property type="entry name" value="SUCCINATE-SEMIALDEHYDE DEHYDROGENASE, MITOCHONDRIAL"/>
    <property type="match status" value="1"/>
</dbReference>
<dbReference type="Gene3D" id="3.40.605.10">
    <property type="entry name" value="Aldehyde Dehydrogenase, Chain A, domain 1"/>
    <property type="match status" value="1"/>
</dbReference>
<sequence>MEKYKNYIGGEWVSSITQEEIQVLNPANGDVLGYVPKAGAKETTEAIEAAHNALDEWASLPAQVRAKHLKKWYELMVQHQEDIARTLTLEQGKPFPEALGEVKAAALFVEWYAEEAKRIYGEVIPASTNRKRIVVIKQPVGVVAAITPWNFPASMVTRKIAPALAAGCPVILKPATQTPLTALKIIELADKAGLPKGVINMVTGGAEAIGKTLMEDKRVSKVTFTGSTEVGKLLIKQSADTVKRVSLELGGHAPYIVFDDANIDKAVAEVMDSKIRNCGQMCVATNRFYVQEDVVDAFVDKLKERFSSFIIGNGIEDGVHIGPLIDRKAYEKVENHIQDAVSKGAEIVFGGKGYHEGDHQDSGYFYQPTVLINVTDDMLVMHEETFGPVLPIKSFKTEDEVIKAANNTDYGLAVYLFTESLSRGIQVSEKLQYGIVGLNDGGPATVQAPFGGFKESGIGREGGHHGLDPFLEIKYISIGV</sequence>
<dbReference type="FunFam" id="3.40.605.10:FF:000005">
    <property type="entry name" value="Succinate-semialdehyde dehydrogenase I"/>
    <property type="match status" value="1"/>
</dbReference>
<protein>
    <submittedName>
        <fullName evidence="4">Succinate semialdehyde dehydrogenase</fullName>
    </submittedName>
</protein>
<name>A0A1I0BJM4_9FIRM</name>
<evidence type="ECO:0000256" key="2">
    <source>
        <dbReference type="ARBA" id="ARBA00023002"/>
    </source>
</evidence>
<dbReference type="SUPFAM" id="SSF53720">
    <property type="entry name" value="ALDH-like"/>
    <property type="match status" value="1"/>
</dbReference>
<evidence type="ECO:0000313" key="5">
    <source>
        <dbReference type="Proteomes" id="UP000199568"/>
    </source>
</evidence>
<dbReference type="GO" id="GO:0004777">
    <property type="term" value="F:succinate-semialdehyde dehydrogenase (NAD+) activity"/>
    <property type="evidence" value="ECO:0007669"/>
    <property type="project" value="TreeGrafter"/>
</dbReference>
<dbReference type="InterPro" id="IPR010102">
    <property type="entry name" value="Succ_semiAld_DH"/>
</dbReference>
<dbReference type="OrthoDB" id="9762913at2"/>
<dbReference type="InterPro" id="IPR016161">
    <property type="entry name" value="Ald_DH/histidinol_DH"/>
</dbReference>
<keyword evidence="5" id="KW-1185">Reference proteome</keyword>
<organism evidence="4 5">
    <name type="scientific">Natronincola peptidivorans</name>
    <dbReference type="NCBI Taxonomy" id="426128"/>
    <lineage>
        <taxon>Bacteria</taxon>
        <taxon>Bacillati</taxon>
        <taxon>Bacillota</taxon>
        <taxon>Clostridia</taxon>
        <taxon>Peptostreptococcales</taxon>
        <taxon>Natronincolaceae</taxon>
        <taxon>Natronincola</taxon>
    </lineage>
</organism>
<dbReference type="InterPro" id="IPR016162">
    <property type="entry name" value="Ald_DH_N"/>
</dbReference>
<dbReference type="EMBL" id="FOHU01000004">
    <property type="protein sequence ID" value="SET07121.1"/>
    <property type="molecule type" value="Genomic_DNA"/>
</dbReference>